<dbReference type="Gene3D" id="3.40.50.720">
    <property type="entry name" value="NAD(P)-binding Rossmann-like Domain"/>
    <property type="match status" value="1"/>
</dbReference>
<evidence type="ECO:0000313" key="4">
    <source>
        <dbReference type="EMBL" id="KAJ5242752.1"/>
    </source>
</evidence>
<dbReference type="OrthoDB" id="191139at2759"/>
<evidence type="ECO:0000313" key="5">
    <source>
        <dbReference type="Proteomes" id="UP001147733"/>
    </source>
</evidence>
<proteinExistence type="inferred from homology"/>
<dbReference type="Proteomes" id="UP001147733">
    <property type="component" value="Unassembled WGS sequence"/>
</dbReference>
<dbReference type="InterPro" id="IPR036291">
    <property type="entry name" value="NAD(P)-bd_dom_sf"/>
</dbReference>
<organism evidence="4 5">
    <name type="scientific">Penicillium citrinum</name>
    <dbReference type="NCBI Taxonomy" id="5077"/>
    <lineage>
        <taxon>Eukaryota</taxon>
        <taxon>Fungi</taxon>
        <taxon>Dikarya</taxon>
        <taxon>Ascomycota</taxon>
        <taxon>Pezizomycotina</taxon>
        <taxon>Eurotiomycetes</taxon>
        <taxon>Eurotiomycetidae</taxon>
        <taxon>Eurotiales</taxon>
        <taxon>Aspergillaceae</taxon>
        <taxon>Penicillium</taxon>
    </lineage>
</organism>
<evidence type="ECO:0000256" key="3">
    <source>
        <dbReference type="ARBA" id="ARBA00023002"/>
    </source>
</evidence>
<reference evidence="4" key="1">
    <citation type="submission" date="2022-11" db="EMBL/GenBank/DDBJ databases">
        <authorList>
            <person name="Petersen C."/>
        </authorList>
    </citation>
    <scope>NUCLEOTIDE SEQUENCE</scope>
    <source>
        <strain evidence="4">IBT 23319</strain>
    </source>
</reference>
<dbReference type="GeneID" id="81379166"/>
<dbReference type="Pfam" id="PF00106">
    <property type="entry name" value="adh_short"/>
    <property type="match status" value="1"/>
</dbReference>
<comment type="caution">
    <text evidence="4">The sequence shown here is derived from an EMBL/GenBank/DDBJ whole genome shotgun (WGS) entry which is preliminary data.</text>
</comment>
<evidence type="ECO:0000256" key="1">
    <source>
        <dbReference type="ARBA" id="ARBA00006484"/>
    </source>
</evidence>
<dbReference type="InterPro" id="IPR002347">
    <property type="entry name" value="SDR_fam"/>
</dbReference>
<keyword evidence="2" id="KW-0521">NADP</keyword>
<dbReference type="PANTHER" id="PTHR24320:SF282">
    <property type="entry name" value="WW DOMAIN-CONTAINING OXIDOREDUCTASE"/>
    <property type="match status" value="1"/>
</dbReference>
<keyword evidence="3" id="KW-0560">Oxidoreductase</keyword>
<sequence>MDSFDLEKHIPSLDGKYILVTGGTCGFYNPACATLMLNTGGAVLGREILFAARTQLKAEDVQEIKGDVHKSDISHIKLGIASFHTVKEEAEGFKSRSEGLDILMNNAGDYSCTRSQAQSKTKESYEIQFGTDHMGHALLTKLLLSTTEKSGSDVRVINLSSEGDYCAPTIIYDQDRLQSYPKFYRYSQSTLFR</sequence>
<dbReference type="GO" id="GO:0016491">
    <property type="term" value="F:oxidoreductase activity"/>
    <property type="evidence" value="ECO:0007669"/>
    <property type="project" value="UniProtKB-KW"/>
</dbReference>
<dbReference type="RefSeq" id="XP_056505756.1">
    <property type="nucleotide sequence ID" value="XM_056639999.1"/>
</dbReference>
<accession>A0A9W9TV98</accession>
<evidence type="ECO:0000256" key="2">
    <source>
        <dbReference type="ARBA" id="ARBA00022857"/>
    </source>
</evidence>
<keyword evidence="5" id="KW-1185">Reference proteome</keyword>
<name>A0A9W9TV98_PENCI</name>
<dbReference type="EMBL" id="JAPQKT010000001">
    <property type="protein sequence ID" value="KAJ5242752.1"/>
    <property type="molecule type" value="Genomic_DNA"/>
</dbReference>
<comment type="similarity">
    <text evidence="1">Belongs to the short-chain dehydrogenases/reductases (SDR) family.</text>
</comment>
<dbReference type="PANTHER" id="PTHR24320">
    <property type="entry name" value="RETINOL DEHYDROGENASE"/>
    <property type="match status" value="1"/>
</dbReference>
<protein>
    <submittedName>
        <fullName evidence="4">Oxidoreductase</fullName>
    </submittedName>
</protein>
<dbReference type="AlphaFoldDB" id="A0A9W9TV98"/>
<gene>
    <name evidence="4" type="ORF">N7469_001079</name>
</gene>
<reference evidence="4" key="2">
    <citation type="journal article" date="2023" name="IMA Fungus">
        <title>Comparative genomic study of the Penicillium genus elucidates a diverse pangenome and 15 lateral gene transfer events.</title>
        <authorList>
            <person name="Petersen C."/>
            <person name="Sorensen T."/>
            <person name="Nielsen M.R."/>
            <person name="Sondergaard T.E."/>
            <person name="Sorensen J.L."/>
            <person name="Fitzpatrick D.A."/>
            <person name="Frisvad J.C."/>
            <person name="Nielsen K.L."/>
        </authorList>
    </citation>
    <scope>NUCLEOTIDE SEQUENCE</scope>
    <source>
        <strain evidence="4">IBT 23319</strain>
    </source>
</reference>
<dbReference type="SUPFAM" id="SSF51735">
    <property type="entry name" value="NAD(P)-binding Rossmann-fold domains"/>
    <property type="match status" value="1"/>
</dbReference>